<dbReference type="EMBL" id="MU251390">
    <property type="protein sequence ID" value="KAG9237286.1"/>
    <property type="molecule type" value="Genomic_DNA"/>
</dbReference>
<dbReference type="SUPFAM" id="SSF54909">
    <property type="entry name" value="Dimeric alpha+beta barrel"/>
    <property type="match status" value="1"/>
</dbReference>
<name>A0A9P8C9M6_9HELO</name>
<organism evidence="2 3">
    <name type="scientific">Amylocarpus encephaloides</name>
    <dbReference type="NCBI Taxonomy" id="45428"/>
    <lineage>
        <taxon>Eukaryota</taxon>
        <taxon>Fungi</taxon>
        <taxon>Dikarya</taxon>
        <taxon>Ascomycota</taxon>
        <taxon>Pezizomycotina</taxon>
        <taxon>Leotiomycetes</taxon>
        <taxon>Helotiales</taxon>
        <taxon>Helotiales incertae sedis</taxon>
        <taxon>Amylocarpus</taxon>
    </lineage>
</organism>
<dbReference type="Gene3D" id="3.30.70.100">
    <property type="match status" value="1"/>
</dbReference>
<dbReference type="AlphaFoldDB" id="A0A9P8C9M6"/>
<keyword evidence="3" id="KW-1185">Reference proteome</keyword>
<proteinExistence type="predicted"/>
<reference evidence="2" key="1">
    <citation type="journal article" date="2021" name="IMA Fungus">
        <title>Genomic characterization of three marine fungi, including Emericellopsis atlantica sp. nov. with signatures of a generalist lifestyle and marine biomass degradation.</title>
        <authorList>
            <person name="Hagestad O.C."/>
            <person name="Hou L."/>
            <person name="Andersen J.H."/>
            <person name="Hansen E.H."/>
            <person name="Altermark B."/>
            <person name="Li C."/>
            <person name="Kuhnert E."/>
            <person name="Cox R.J."/>
            <person name="Crous P.W."/>
            <person name="Spatafora J.W."/>
            <person name="Lail K."/>
            <person name="Amirebrahimi M."/>
            <person name="Lipzen A."/>
            <person name="Pangilinan J."/>
            <person name="Andreopoulos W."/>
            <person name="Hayes R.D."/>
            <person name="Ng V."/>
            <person name="Grigoriev I.V."/>
            <person name="Jackson S.A."/>
            <person name="Sutton T.D.S."/>
            <person name="Dobson A.D.W."/>
            <person name="Rama T."/>
        </authorList>
    </citation>
    <scope>NUCLEOTIDE SEQUENCE</scope>
    <source>
        <strain evidence="2">TRa018bII</strain>
    </source>
</reference>
<accession>A0A9P8C9M6</accession>
<evidence type="ECO:0000313" key="3">
    <source>
        <dbReference type="Proteomes" id="UP000824998"/>
    </source>
</evidence>
<evidence type="ECO:0000313" key="2">
    <source>
        <dbReference type="EMBL" id="KAG9237286.1"/>
    </source>
</evidence>
<dbReference type="Pfam" id="PF03992">
    <property type="entry name" value="ABM"/>
    <property type="match status" value="1"/>
</dbReference>
<evidence type="ECO:0000259" key="1">
    <source>
        <dbReference type="PROSITE" id="PS51725"/>
    </source>
</evidence>
<sequence length="110" mass="12117">MAAQLNLVAILTPKEGKADRVIELLQGVAEYVKSSEPTTTRYEITRSFQKEAKIEEIIMIESYKDKAALDLHGSSDAFKVFAKTMQDEELLGAPMQLKVAQPAGGFASRL</sequence>
<dbReference type="OrthoDB" id="10011777at2759"/>
<dbReference type="InterPro" id="IPR007138">
    <property type="entry name" value="ABM_dom"/>
</dbReference>
<protein>
    <recommendedName>
        <fullName evidence="1">ABM domain-containing protein</fullName>
    </recommendedName>
</protein>
<gene>
    <name evidence="2" type="ORF">BJ875DRAFT_168870</name>
</gene>
<dbReference type="Proteomes" id="UP000824998">
    <property type="component" value="Unassembled WGS sequence"/>
</dbReference>
<feature type="domain" description="ABM" evidence="1">
    <location>
        <begin position="5"/>
        <end position="99"/>
    </location>
</feature>
<dbReference type="InterPro" id="IPR011008">
    <property type="entry name" value="Dimeric_a/b-barrel"/>
</dbReference>
<dbReference type="PANTHER" id="PTHR40624:SF1">
    <property type="entry name" value="BIOSYNTHESIS MONOOXYGENASE, PUTATIVE (AFU_ORTHOLOGUE AFUA_1G12025)-RELATED"/>
    <property type="match status" value="1"/>
</dbReference>
<dbReference type="PROSITE" id="PS51725">
    <property type="entry name" value="ABM"/>
    <property type="match status" value="1"/>
</dbReference>
<dbReference type="PANTHER" id="PTHR40624">
    <property type="entry name" value="BIOSYNTHESIS MONOOXYGENASE, PUTATIVE (AFU_ORTHOLOGUE AFUA_1G12025)-RELATED"/>
    <property type="match status" value="1"/>
</dbReference>
<comment type="caution">
    <text evidence="2">The sequence shown here is derived from an EMBL/GenBank/DDBJ whole genome shotgun (WGS) entry which is preliminary data.</text>
</comment>